<proteinExistence type="predicted"/>
<evidence type="ECO:0000313" key="2">
    <source>
        <dbReference type="Proteomes" id="UP000054375"/>
    </source>
</evidence>
<dbReference type="Pfam" id="PF06013">
    <property type="entry name" value="WXG100"/>
    <property type="match status" value="1"/>
</dbReference>
<dbReference type="EMBL" id="LMWV01000037">
    <property type="protein sequence ID" value="KUN59317.1"/>
    <property type="molecule type" value="Genomic_DNA"/>
</dbReference>
<name>A0A101RPF1_9ACTN</name>
<sequence length="115" mass="12322">MGTPIPDTGLTSIDIDGMRATMPAFESALAETGNEYASLEAQFETLGANWTGEAAQGFLEAMRQWLENFQAVRSKLQIIYETFEADTGNYQAVHGNTVDEASALKNAIAGGLPGF</sequence>
<dbReference type="AlphaFoldDB" id="A0A101RPF1"/>
<comment type="caution">
    <text evidence="1">The sequence shown here is derived from an EMBL/GenBank/DDBJ whole genome shotgun (WGS) entry which is preliminary data.</text>
</comment>
<dbReference type="Proteomes" id="UP000054375">
    <property type="component" value="Unassembled WGS sequence"/>
</dbReference>
<keyword evidence="2" id="KW-1185">Reference proteome</keyword>
<dbReference type="InterPro" id="IPR036689">
    <property type="entry name" value="ESAT-6-like_sf"/>
</dbReference>
<dbReference type="InterPro" id="IPR010310">
    <property type="entry name" value="T7SS_ESAT-6-like"/>
</dbReference>
<evidence type="ECO:0008006" key="3">
    <source>
        <dbReference type="Google" id="ProtNLM"/>
    </source>
</evidence>
<gene>
    <name evidence="1" type="ORF">AQJ54_40420</name>
</gene>
<dbReference type="SUPFAM" id="SSF140453">
    <property type="entry name" value="EsxAB dimer-like"/>
    <property type="match status" value="1"/>
</dbReference>
<protein>
    <recommendedName>
        <fullName evidence="3">WXG100 family type VII secretion target</fullName>
    </recommendedName>
</protein>
<dbReference type="Gene3D" id="1.10.287.1060">
    <property type="entry name" value="ESAT-6-like"/>
    <property type="match status" value="1"/>
</dbReference>
<reference evidence="1 2" key="1">
    <citation type="submission" date="2015-10" db="EMBL/GenBank/DDBJ databases">
        <title>Draft genome sequence of Streptomyces griseorubiginosus DSM 40469, type strain for the species Streptomyces griseorubiginosus.</title>
        <authorList>
            <person name="Ruckert C."/>
            <person name="Winkler A."/>
            <person name="Kalinowski J."/>
            <person name="Kampfer P."/>
            <person name="Glaeser S."/>
        </authorList>
    </citation>
    <scope>NUCLEOTIDE SEQUENCE [LARGE SCALE GENOMIC DNA]</scope>
    <source>
        <strain evidence="1 2">DSM 40469</strain>
    </source>
</reference>
<organism evidence="1 2">
    <name type="scientific">Streptomyces griseorubiginosus</name>
    <dbReference type="NCBI Taxonomy" id="67304"/>
    <lineage>
        <taxon>Bacteria</taxon>
        <taxon>Bacillati</taxon>
        <taxon>Actinomycetota</taxon>
        <taxon>Actinomycetes</taxon>
        <taxon>Kitasatosporales</taxon>
        <taxon>Streptomycetaceae</taxon>
        <taxon>Streptomyces</taxon>
    </lineage>
</organism>
<evidence type="ECO:0000313" key="1">
    <source>
        <dbReference type="EMBL" id="KUN59317.1"/>
    </source>
</evidence>
<dbReference type="RefSeq" id="WP_062246292.1">
    <property type="nucleotide sequence ID" value="NZ_JBPJFL010000003.1"/>
</dbReference>
<accession>A0A101RPF1</accession>